<evidence type="ECO:0000313" key="2">
    <source>
        <dbReference type="EMBL" id="OYQ34653.1"/>
    </source>
</evidence>
<name>A0A255YZH9_9PROT</name>
<dbReference type="Pfam" id="PF06796">
    <property type="entry name" value="NapE"/>
    <property type="match status" value="1"/>
</dbReference>
<keyword evidence="3" id="KW-1185">Reference proteome</keyword>
<protein>
    <recommendedName>
        <fullName evidence="4">Periplasmic nitrate reductase, NapE protein</fullName>
    </recommendedName>
</protein>
<keyword evidence="1" id="KW-0812">Transmembrane</keyword>
<dbReference type="OrthoDB" id="7596241at2"/>
<comment type="caution">
    <text evidence="2">The sequence shown here is derived from an EMBL/GenBank/DDBJ whole genome shotgun (WGS) entry which is preliminary data.</text>
</comment>
<reference evidence="2 3" key="1">
    <citation type="submission" date="2017-07" db="EMBL/GenBank/DDBJ databases">
        <title>Niveispirillum cyanobacteriorum sp. nov., isolated from cyanobacterial aggregates in a eutrophic lake.</title>
        <authorList>
            <person name="Cai H."/>
        </authorList>
    </citation>
    <scope>NUCLEOTIDE SEQUENCE [LARGE SCALE GENOMIC DNA]</scope>
    <source>
        <strain evidence="3">TH1-14</strain>
    </source>
</reference>
<dbReference type="Proteomes" id="UP000216998">
    <property type="component" value="Unassembled WGS sequence"/>
</dbReference>
<keyword evidence="1" id="KW-0472">Membrane</keyword>
<evidence type="ECO:0000313" key="3">
    <source>
        <dbReference type="Proteomes" id="UP000216998"/>
    </source>
</evidence>
<keyword evidence="1" id="KW-1133">Transmembrane helix</keyword>
<evidence type="ECO:0008006" key="4">
    <source>
        <dbReference type="Google" id="ProtNLM"/>
    </source>
</evidence>
<evidence type="ECO:0000256" key="1">
    <source>
        <dbReference type="SAM" id="Phobius"/>
    </source>
</evidence>
<dbReference type="EMBL" id="NOXU01000028">
    <property type="protein sequence ID" value="OYQ34653.1"/>
    <property type="molecule type" value="Genomic_DNA"/>
</dbReference>
<sequence length="52" mass="5622">MDAAPAPDSRKVELLRFIFLAFVFIPALSIGGVAAYGFAIWVYQMFAGPPGM</sequence>
<organism evidence="2 3">
    <name type="scientific">Niveispirillum lacus</name>
    <dbReference type="NCBI Taxonomy" id="1981099"/>
    <lineage>
        <taxon>Bacteria</taxon>
        <taxon>Pseudomonadati</taxon>
        <taxon>Pseudomonadota</taxon>
        <taxon>Alphaproteobacteria</taxon>
        <taxon>Rhodospirillales</taxon>
        <taxon>Azospirillaceae</taxon>
        <taxon>Niveispirillum</taxon>
    </lineage>
</organism>
<accession>A0A255YZH9</accession>
<dbReference type="AlphaFoldDB" id="A0A255YZH9"/>
<dbReference type="RefSeq" id="WP_094456502.1">
    <property type="nucleotide sequence ID" value="NZ_NOXU01000028.1"/>
</dbReference>
<feature type="transmembrane region" description="Helical" evidence="1">
    <location>
        <begin position="17"/>
        <end position="43"/>
    </location>
</feature>
<proteinExistence type="predicted"/>
<dbReference type="InterPro" id="IPR010649">
    <property type="entry name" value="NapE_TorE"/>
</dbReference>
<gene>
    <name evidence="2" type="ORF">CHU95_11390</name>
</gene>